<dbReference type="AlphaFoldDB" id="A0A7G9T5M5"/>
<gene>
    <name evidence="1" type="ORF">H9L19_00390</name>
</gene>
<evidence type="ECO:0000313" key="1">
    <source>
        <dbReference type="EMBL" id="QNN75400.1"/>
    </source>
</evidence>
<name>A0A7G9T5M5_9LACO</name>
<accession>A0A7G9T5M5</accession>
<proteinExistence type="predicted"/>
<organism evidence="1 2">
    <name type="scientific">Weissella diestrammenae</name>
    <dbReference type="NCBI Taxonomy" id="1162633"/>
    <lineage>
        <taxon>Bacteria</taxon>
        <taxon>Bacillati</taxon>
        <taxon>Bacillota</taxon>
        <taxon>Bacilli</taxon>
        <taxon>Lactobacillales</taxon>
        <taxon>Lactobacillaceae</taxon>
        <taxon>Weissella</taxon>
    </lineage>
</organism>
<protein>
    <submittedName>
        <fullName evidence="1">Uncharacterized protein</fullName>
    </submittedName>
</protein>
<dbReference type="Proteomes" id="UP000515800">
    <property type="component" value="Chromosome"/>
</dbReference>
<keyword evidence="2" id="KW-1185">Reference proteome</keyword>
<sequence>MKVKIQERNHSEEGFNASIITDFVSGQNDDWVYIGESLFKIDNIMWAEYTKK</sequence>
<dbReference type="RefSeq" id="WP_187529233.1">
    <property type="nucleotide sequence ID" value="NZ_CP060724.1"/>
</dbReference>
<dbReference type="KEGG" id="wdi:H9L19_00390"/>
<dbReference type="EMBL" id="CP060724">
    <property type="protein sequence ID" value="QNN75400.1"/>
    <property type="molecule type" value="Genomic_DNA"/>
</dbReference>
<evidence type="ECO:0000313" key="2">
    <source>
        <dbReference type="Proteomes" id="UP000515800"/>
    </source>
</evidence>
<reference evidence="1 2" key="1">
    <citation type="submission" date="2020-08" db="EMBL/GenBank/DDBJ databases">
        <title>Genome sequence of Weissella diestrammenae KACC 16890T.</title>
        <authorList>
            <person name="Hyun D.-W."/>
            <person name="Bae J.-W."/>
        </authorList>
    </citation>
    <scope>NUCLEOTIDE SEQUENCE [LARGE SCALE GENOMIC DNA]</scope>
    <source>
        <strain evidence="1 2">KACC 16890</strain>
    </source>
</reference>